<dbReference type="SMART" id="SM00848">
    <property type="entry name" value="Inhibitor_I29"/>
    <property type="match status" value="1"/>
</dbReference>
<dbReference type="InterPro" id="IPR038765">
    <property type="entry name" value="Papain-like_cys_pep_sf"/>
</dbReference>
<dbReference type="InterPro" id="IPR000668">
    <property type="entry name" value="Peptidase_C1A_C"/>
</dbReference>
<evidence type="ECO:0000313" key="6">
    <source>
        <dbReference type="Proteomes" id="UP000198287"/>
    </source>
</evidence>
<keyword evidence="6" id="KW-1185">Reference proteome</keyword>
<evidence type="ECO:0000256" key="2">
    <source>
        <dbReference type="SAM" id="SignalP"/>
    </source>
</evidence>
<sequence>MNTFIALLLASSSFCCTYASSVDSVLNSNGLFNAFSALTEDGVLDVLNDKGAVSKAFSAFSQQFDKSDNADKLDVFQANLKKIASHNLNARKSGGFEKGVNQFSDLQNVRRFAGVFSAKSQRLHDFSTNSLANRQTFRCESTAKSRIVIWTYEETVQQFTGYKKSNKTKGFSSLATPQKPPLAKKWSTPPASLDWRTYKMVSPVKNQAGCGSCVFFATTGTHESSHALFHNGEILDLSEQELIDCARGDGNNGCQGGTFVPTFKYLTSTGQSLEAEYAYTGSDSDGWDQAECKAAGLNHPSKLTGWWPVKPATDEKALLTAVANYGPVSVAICVNDDFVRYKRGVLDTDCNCGRNHAVVVVGYGSEGGKDFWIVKNSWGEGFGEGGYIKMRRNKKNMCDIAGDAVFVNA</sequence>
<dbReference type="InterPro" id="IPR039417">
    <property type="entry name" value="Peptidase_C1A_papain-like"/>
</dbReference>
<dbReference type="AlphaFoldDB" id="A0A226DXR9"/>
<dbReference type="Gene3D" id="3.90.70.10">
    <property type="entry name" value="Cysteine proteinases"/>
    <property type="match status" value="1"/>
</dbReference>
<dbReference type="EMBL" id="LNIX01000010">
    <property type="protein sequence ID" value="OXA49828.1"/>
    <property type="molecule type" value="Genomic_DNA"/>
</dbReference>
<feature type="signal peptide" evidence="2">
    <location>
        <begin position="1"/>
        <end position="19"/>
    </location>
</feature>
<keyword evidence="2" id="KW-0732">Signal</keyword>
<name>A0A226DXR9_FOLCA</name>
<dbReference type="Proteomes" id="UP000198287">
    <property type="component" value="Unassembled WGS sequence"/>
</dbReference>
<evidence type="ECO:0000259" key="4">
    <source>
        <dbReference type="SMART" id="SM00848"/>
    </source>
</evidence>
<dbReference type="InterPro" id="IPR013128">
    <property type="entry name" value="Peptidase_C1A"/>
</dbReference>
<evidence type="ECO:0000259" key="3">
    <source>
        <dbReference type="SMART" id="SM00645"/>
    </source>
</evidence>
<dbReference type="PROSITE" id="PS00640">
    <property type="entry name" value="THIOL_PROTEASE_ASN"/>
    <property type="match status" value="1"/>
</dbReference>
<reference evidence="5 6" key="1">
    <citation type="submission" date="2015-12" db="EMBL/GenBank/DDBJ databases">
        <title>The genome of Folsomia candida.</title>
        <authorList>
            <person name="Faddeeva A."/>
            <person name="Derks M.F."/>
            <person name="Anvar Y."/>
            <person name="Smit S."/>
            <person name="Van Straalen N."/>
            <person name="Roelofs D."/>
        </authorList>
    </citation>
    <scope>NUCLEOTIDE SEQUENCE [LARGE SCALE GENOMIC DNA]</scope>
    <source>
        <strain evidence="5 6">VU population</strain>
        <tissue evidence="5">Whole body</tissue>
    </source>
</reference>
<protein>
    <submittedName>
        <fullName evidence="5">Cathepsin L1 (S)</fullName>
    </submittedName>
</protein>
<evidence type="ECO:0000256" key="1">
    <source>
        <dbReference type="ARBA" id="ARBA00008455"/>
    </source>
</evidence>
<dbReference type="GO" id="GO:0006508">
    <property type="term" value="P:proteolysis"/>
    <property type="evidence" value="ECO:0007669"/>
    <property type="project" value="InterPro"/>
</dbReference>
<dbReference type="STRING" id="158441.A0A226DXR9"/>
<dbReference type="Gene3D" id="1.10.287.2250">
    <property type="match status" value="1"/>
</dbReference>
<proteinExistence type="inferred from homology"/>
<organism evidence="5 6">
    <name type="scientific">Folsomia candida</name>
    <name type="common">Springtail</name>
    <dbReference type="NCBI Taxonomy" id="158441"/>
    <lineage>
        <taxon>Eukaryota</taxon>
        <taxon>Metazoa</taxon>
        <taxon>Ecdysozoa</taxon>
        <taxon>Arthropoda</taxon>
        <taxon>Hexapoda</taxon>
        <taxon>Collembola</taxon>
        <taxon>Entomobryomorpha</taxon>
        <taxon>Isotomoidea</taxon>
        <taxon>Isotomidae</taxon>
        <taxon>Proisotominae</taxon>
        <taxon>Folsomia</taxon>
    </lineage>
</organism>
<dbReference type="GO" id="GO:0008234">
    <property type="term" value="F:cysteine-type peptidase activity"/>
    <property type="evidence" value="ECO:0007669"/>
    <property type="project" value="InterPro"/>
</dbReference>
<dbReference type="InterPro" id="IPR025661">
    <property type="entry name" value="Pept_asp_AS"/>
</dbReference>
<feature type="domain" description="Peptidase C1A papain C-terminal" evidence="3">
    <location>
        <begin position="189"/>
        <end position="408"/>
    </location>
</feature>
<dbReference type="OrthoDB" id="10253408at2759"/>
<dbReference type="CDD" id="cd02248">
    <property type="entry name" value="Peptidase_C1A"/>
    <property type="match status" value="1"/>
</dbReference>
<dbReference type="PANTHER" id="PTHR12411">
    <property type="entry name" value="CYSTEINE PROTEASE FAMILY C1-RELATED"/>
    <property type="match status" value="1"/>
</dbReference>
<comment type="similarity">
    <text evidence="1">Belongs to the peptidase C1 family.</text>
</comment>
<dbReference type="SUPFAM" id="SSF54001">
    <property type="entry name" value="Cysteine proteinases"/>
    <property type="match status" value="1"/>
</dbReference>
<dbReference type="PRINTS" id="PR00705">
    <property type="entry name" value="PAPAIN"/>
</dbReference>
<feature type="domain" description="Cathepsin propeptide inhibitor" evidence="4">
    <location>
        <begin position="57"/>
        <end position="111"/>
    </location>
</feature>
<gene>
    <name evidence="5" type="ORF">Fcan01_15867</name>
</gene>
<comment type="caution">
    <text evidence="5">The sequence shown here is derived from an EMBL/GenBank/DDBJ whole genome shotgun (WGS) entry which is preliminary data.</text>
</comment>
<dbReference type="Pfam" id="PF08246">
    <property type="entry name" value="Inhibitor_I29"/>
    <property type="match status" value="1"/>
</dbReference>
<dbReference type="SMART" id="SM00645">
    <property type="entry name" value="Pept_C1"/>
    <property type="match status" value="1"/>
</dbReference>
<evidence type="ECO:0000313" key="5">
    <source>
        <dbReference type="EMBL" id="OXA49828.1"/>
    </source>
</evidence>
<accession>A0A226DXR9</accession>
<feature type="chain" id="PRO_5018649144" evidence="2">
    <location>
        <begin position="20"/>
        <end position="409"/>
    </location>
</feature>
<dbReference type="InterPro" id="IPR013201">
    <property type="entry name" value="Prot_inhib_I29"/>
</dbReference>
<dbReference type="Pfam" id="PF00112">
    <property type="entry name" value="Peptidase_C1"/>
    <property type="match status" value="1"/>
</dbReference>